<organism evidence="3 4">
    <name type="scientific">Triparma laevis f. inornata</name>
    <dbReference type="NCBI Taxonomy" id="1714386"/>
    <lineage>
        <taxon>Eukaryota</taxon>
        <taxon>Sar</taxon>
        <taxon>Stramenopiles</taxon>
        <taxon>Ochrophyta</taxon>
        <taxon>Bolidophyceae</taxon>
        <taxon>Parmales</taxon>
        <taxon>Triparmaceae</taxon>
        <taxon>Triparma</taxon>
    </lineage>
</organism>
<protein>
    <submittedName>
        <fullName evidence="3">Uncharacterized protein</fullName>
    </submittedName>
</protein>
<dbReference type="InterPro" id="IPR037185">
    <property type="entry name" value="EmrE-like"/>
</dbReference>
<evidence type="ECO:0000313" key="3">
    <source>
        <dbReference type="EMBL" id="GMH69683.1"/>
    </source>
</evidence>
<comment type="caution">
    <text evidence="3">The sequence shown here is derived from an EMBL/GenBank/DDBJ whole genome shotgun (WGS) entry which is preliminary data.</text>
</comment>
<keyword evidence="2" id="KW-0472">Membrane</keyword>
<gene>
    <name evidence="3" type="ORF">TL16_g05219</name>
</gene>
<feature type="compositionally biased region" description="Polar residues" evidence="1">
    <location>
        <begin position="78"/>
        <end position="94"/>
    </location>
</feature>
<feature type="transmembrane region" description="Helical" evidence="2">
    <location>
        <begin position="121"/>
        <end position="140"/>
    </location>
</feature>
<feature type="region of interest" description="Disordered" evidence="1">
    <location>
        <begin position="38"/>
        <end position="106"/>
    </location>
</feature>
<keyword evidence="2" id="KW-1133">Transmembrane helix</keyword>
<evidence type="ECO:0000256" key="1">
    <source>
        <dbReference type="SAM" id="MobiDB-lite"/>
    </source>
</evidence>
<dbReference type="SUPFAM" id="SSF103481">
    <property type="entry name" value="Multidrug resistance efflux transporter EmrE"/>
    <property type="match status" value="1"/>
</dbReference>
<feature type="compositionally biased region" description="Polar residues" evidence="1">
    <location>
        <begin position="62"/>
        <end position="71"/>
    </location>
</feature>
<sequence length="219" mass="23932">MSYQGLSEESTLILPFTTYLGMAGVIILPERFFGETLTSSKKPKKDRDPPTSPSESVDPELTVNTLPSTNTQHRHTRALSSSADQQIESQTLLPQPSRPSRPKKTTAQLPPFCLRLGTRGILFLMILADFGGTSFSLIGMQLCGSGLHTVVMSSTVCWAAILSYFILSKKVSGVEAGSLIVIMVGLLFSASAQKHMGVVKVRRRAKRDEDECPRREAMS</sequence>
<dbReference type="EMBL" id="BLQM01000150">
    <property type="protein sequence ID" value="GMH69683.1"/>
    <property type="molecule type" value="Genomic_DNA"/>
</dbReference>
<accession>A0A9W7AIB0</accession>
<feature type="transmembrane region" description="Helical" evidence="2">
    <location>
        <begin position="12"/>
        <end position="33"/>
    </location>
</feature>
<keyword evidence="2" id="KW-0812">Transmembrane</keyword>
<dbReference type="Proteomes" id="UP001162640">
    <property type="component" value="Unassembled WGS sequence"/>
</dbReference>
<feature type="transmembrane region" description="Helical" evidence="2">
    <location>
        <begin position="174"/>
        <end position="192"/>
    </location>
</feature>
<evidence type="ECO:0000256" key="2">
    <source>
        <dbReference type="SAM" id="Phobius"/>
    </source>
</evidence>
<feature type="transmembrane region" description="Helical" evidence="2">
    <location>
        <begin position="146"/>
        <end position="167"/>
    </location>
</feature>
<evidence type="ECO:0000313" key="4">
    <source>
        <dbReference type="Proteomes" id="UP001162640"/>
    </source>
</evidence>
<name>A0A9W7AIB0_9STRA</name>
<dbReference type="AlphaFoldDB" id="A0A9W7AIB0"/>
<proteinExistence type="predicted"/>
<reference evidence="4" key="1">
    <citation type="journal article" date="2023" name="Commun. Biol.">
        <title>Genome analysis of Parmales, the sister group of diatoms, reveals the evolutionary specialization of diatoms from phago-mixotrophs to photoautotrophs.</title>
        <authorList>
            <person name="Ban H."/>
            <person name="Sato S."/>
            <person name="Yoshikawa S."/>
            <person name="Yamada K."/>
            <person name="Nakamura Y."/>
            <person name="Ichinomiya M."/>
            <person name="Sato N."/>
            <person name="Blanc-Mathieu R."/>
            <person name="Endo H."/>
            <person name="Kuwata A."/>
            <person name="Ogata H."/>
        </authorList>
    </citation>
    <scope>NUCLEOTIDE SEQUENCE [LARGE SCALE GENOMIC DNA]</scope>
</reference>